<dbReference type="PANTHER" id="PTHR10704">
    <property type="entry name" value="CARBOHYDRATE SULFOTRANSFERASE"/>
    <property type="match status" value="1"/>
</dbReference>
<dbReference type="OrthoDB" id="5987729at2759"/>
<evidence type="ECO:0000313" key="2">
    <source>
        <dbReference type="Proteomes" id="UP000749559"/>
    </source>
</evidence>
<keyword evidence="2" id="KW-1185">Reference proteome</keyword>
<dbReference type="PANTHER" id="PTHR10704:SF44">
    <property type="entry name" value="LD35051P-RELATED"/>
    <property type="match status" value="1"/>
</dbReference>
<dbReference type="InterPro" id="IPR051135">
    <property type="entry name" value="Gal/GlcNAc/GalNAc_ST"/>
</dbReference>
<sequence length="441" mass="50967">MWKKVWNKQLAIIILAMFGSIALYLGFEEHTLASNRNIREITKAHSESTTLTIQNVNVVIMAYKKSGSSFAGGIFHADPNAVYWFEPIGMAYVEMYGVIVPPWSIRMYPNGTARNIPYYERAVVTDMLRNLFTCNYKDITPYAFLGATNTSTFSVIDDDEYNQCMMNLNLTWQHQFALLPTDIALNTSDCNRVKAVINTVQPMCLNPIIAAKYKLNISDNNIDELNRYKEIQHILPRYFTPISKCIESHQRSCQRTPIRATKVLRTELRSLIETSHNDPDLRIIFYMRDPRGIQNSRRKRGRNPGKSNRCCGDFYSFGSDDIISSSKVLCNMIKVDLDYLESLNKTQMSKIIVVKYEDLILHTELELKRIYRFLGRTEVPTEVVQWLDEHMHCNSTIPHLLCNENSEKVVYSWRNDLPDAVIESITEDCKDVLLTLNYPTY</sequence>
<comment type="caution">
    <text evidence="1">The sequence shown here is derived from an EMBL/GenBank/DDBJ whole genome shotgun (WGS) entry which is preliminary data.</text>
</comment>
<dbReference type="Gene3D" id="3.40.50.300">
    <property type="entry name" value="P-loop containing nucleotide triphosphate hydrolases"/>
    <property type="match status" value="1"/>
</dbReference>
<dbReference type="EMBL" id="CAIIXF020000009">
    <property type="protein sequence ID" value="CAH1793704.1"/>
    <property type="molecule type" value="Genomic_DNA"/>
</dbReference>
<dbReference type="AlphaFoldDB" id="A0A8J1UL62"/>
<dbReference type="InterPro" id="IPR000863">
    <property type="entry name" value="Sulfotransferase_dom"/>
</dbReference>
<dbReference type="GO" id="GO:0006790">
    <property type="term" value="P:sulfur compound metabolic process"/>
    <property type="evidence" value="ECO:0007669"/>
    <property type="project" value="TreeGrafter"/>
</dbReference>
<name>A0A8J1UL62_OWEFU</name>
<evidence type="ECO:0000313" key="1">
    <source>
        <dbReference type="EMBL" id="CAH1793704.1"/>
    </source>
</evidence>
<proteinExistence type="predicted"/>
<dbReference type="SUPFAM" id="SSF52540">
    <property type="entry name" value="P-loop containing nucleoside triphosphate hydrolases"/>
    <property type="match status" value="1"/>
</dbReference>
<dbReference type="Proteomes" id="UP000749559">
    <property type="component" value="Unassembled WGS sequence"/>
</dbReference>
<dbReference type="InterPro" id="IPR027417">
    <property type="entry name" value="P-loop_NTPase"/>
</dbReference>
<gene>
    <name evidence="1" type="ORF">OFUS_LOCUS18524</name>
</gene>
<reference evidence="1" key="1">
    <citation type="submission" date="2022-03" db="EMBL/GenBank/DDBJ databases">
        <authorList>
            <person name="Martin C."/>
        </authorList>
    </citation>
    <scope>NUCLEOTIDE SEQUENCE</scope>
</reference>
<organism evidence="1 2">
    <name type="scientific">Owenia fusiformis</name>
    <name type="common">Polychaete worm</name>
    <dbReference type="NCBI Taxonomy" id="6347"/>
    <lineage>
        <taxon>Eukaryota</taxon>
        <taxon>Metazoa</taxon>
        <taxon>Spiralia</taxon>
        <taxon>Lophotrochozoa</taxon>
        <taxon>Annelida</taxon>
        <taxon>Polychaeta</taxon>
        <taxon>Sedentaria</taxon>
        <taxon>Canalipalpata</taxon>
        <taxon>Sabellida</taxon>
        <taxon>Oweniida</taxon>
        <taxon>Oweniidae</taxon>
        <taxon>Owenia</taxon>
    </lineage>
</organism>
<dbReference type="GO" id="GO:0001517">
    <property type="term" value="F:N-acetylglucosamine 6-O-sulfotransferase activity"/>
    <property type="evidence" value="ECO:0007669"/>
    <property type="project" value="TreeGrafter"/>
</dbReference>
<accession>A0A8J1UL62</accession>
<dbReference type="Pfam" id="PF00685">
    <property type="entry name" value="Sulfotransfer_1"/>
    <property type="match status" value="1"/>
</dbReference>
<protein>
    <submittedName>
        <fullName evidence="1">Uncharacterized protein</fullName>
    </submittedName>
</protein>
<dbReference type="GO" id="GO:0006044">
    <property type="term" value="P:N-acetylglucosamine metabolic process"/>
    <property type="evidence" value="ECO:0007669"/>
    <property type="project" value="TreeGrafter"/>
</dbReference>